<sequence>MGTAFTLPAIGPIISGLRRHRLMPLLVIAQIALACAILTNALFLLQRQLAPLLVDDGIVRDEVLLVDQLILGKGRWSTAEVQATREALRALPGVRAVAPTTGVPMRQVMTFELPVKSPAGVAVAATGYAGDGLVQALGLEIVQGRDFSDDEYAATGALFGDGNRGNIVPVVITEALARHLFPDGGALGGRLGGDEGPDDDSYYVVVGTVRHLLRYQLGELDDGQAEYSMLYPARRFDNLPVMSYVVRTDPLRRDEVAKAIPALLERQFGGRLMRGVPPVVIDYESQRRDAFTQRRAAVWLLGTVCVVVTLITVIGIASLSGYWIEQRTRQIGIRRALGATRRQILGHFRWENLLLGCAGLALGLPLALAINQLLMHYHELPRLPLHWLPIGAAVLLLTGQCAVSGPARRAASISPAMATRGA</sequence>
<evidence type="ECO:0000256" key="3">
    <source>
        <dbReference type="ARBA" id="ARBA00022692"/>
    </source>
</evidence>
<comment type="similarity">
    <text evidence="6">Belongs to the ABC-4 integral membrane protein family.</text>
</comment>
<protein>
    <submittedName>
        <fullName evidence="10">FtsX-like permease family protein</fullName>
    </submittedName>
</protein>
<dbReference type="InterPro" id="IPR003838">
    <property type="entry name" value="ABC3_permease_C"/>
</dbReference>
<feature type="transmembrane region" description="Helical" evidence="7">
    <location>
        <begin position="296"/>
        <end position="324"/>
    </location>
</feature>
<feature type="transmembrane region" description="Helical" evidence="7">
    <location>
        <begin position="25"/>
        <end position="45"/>
    </location>
</feature>
<dbReference type="AlphaFoldDB" id="A0A9D8KUQ7"/>
<dbReference type="Pfam" id="PF12704">
    <property type="entry name" value="MacB_PCD"/>
    <property type="match status" value="1"/>
</dbReference>
<organism evidence="10 11">
    <name type="scientific">Stenotrophomonas nitritireducens</name>
    <dbReference type="NCBI Taxonomy" id="83617"/>
    <lineage>
        <taxon>Bacteria</taxon>
        <taxon>Pseudomonadati</taxon>
        <taxon>Pseudomonadota</taxon>
        <taxon>Gammaproteobacteria</taxon>
        <taxon>Lysobacterales</taxon>
        <taxon>Lysobacteraceae</taxon>
        <taxon>Stenotrophomonas</taxon>
    </lineage>
</organism>
<comment type="caution">
    <text evidence="10">The sequence shown here is derived from an EMBL/GenBank/DDBJ whole genome shotgun (WGS) entry which is preliminary data.</text>
</comment>
<dbReference type="RefSeq" id="WP_055771009.1">
    <property type="nucleotide sequence ID" value="NZ_JAFKME010000007.1"/>
</dbReference>
<dbReference type="GO" id="GO:0022857">
    <property type="term" value="F:transmembrane transporter activity"/>
    <property type="evidence" value="ECO:0007669"/>
    <property type="project" value="TreeGrafter"/>
</dbReference>
<dbReference type="InterPro" id="IPR025857">
    <property type="entry name" value="MacB_PCD"/>
</dbReference>
<feature type="domain" description="MacB-like periplasmic core" evidence="9">
    <location>
        <begin position="82"/>
        <end position="261"/>
    </location>
</feature>
<keyword evidence="2" id="KW-1003">Cell membrane</keyword>
<dbReference type="Pfam" id="PF02687">
    <property type="entry name" value="FtsX"/>
    <property type="match status" value="1"/>
</dbReference>
<dbReference type="GO" id="GO:0005886">
    <property type="term" value="C:plasma membrane"/>
    <property type="evidence" value="ECO:0007669"/>
    <property type="project" value="UniProtKB-SubCell"/>
</dbReference>
<keyword evidence="5 7" id="KW-0472">Membrane</keyword>
<dbReference type="PANTHER" id="PTHR30572:SF4">
    <property type="entry name" value="ABC TRANSPORTER PERMEASE YTRF"/>
    <property type="match status" value="1"/>
</dbReference>
<gene>
    <name evidence="10" type="ORF">J0H45_03760</name>
</gene>
<evidence type="ECO:0000256" key="6">
    <source>
        <dbReference type="ARBA" id="ARBA00038076"/>
    </source>
</evidence>
<reference evidence="10" key="1">
    <citation type="submission" date="2021-02" db="EMBL/GenBank/DDBJ databases">
        <title>Thiocyanate and organic carbon inputs drive convergent selection for specific autotrophic Afipia and Thiobacillus strains within complex microbiomes.</title>
        <authorList>
            <person name="Huddy R.J."/>
            <person name="Sachdeva R."/>
            <person name="Kadzinga F."/>
            <person name="Kantor R.S."/>
            <person name="Harrison S.T.L."/>
            <person name="Banfield J.F."/>
        </authorList>
    </citation>
    <scope>NUCLEOTIDE SEQUENCE</scope>
    <source>
        <strain evidence="10">SCN18_10_11_15_R1_P_69_7</strain>
    </source>
</reference>
<dbReference type="Proteomes" id="UP000664815">
    <property type="component" value="Unassembled WGS sequence"/>
</dbReference>
<accession>A0A9D8KUQ7</accession>
<evidence type="ECO:0000313" key="11">
    <source>
        <dbReference type="Proteomes" id="UP000664815"/>
    </source>
</evidence>
<comment type="subcellular location">
    <subcellularLocation>
        <location evidence="1">Cell membrane</location>
        <topology evidence="1">Multi-pass membrane protein</topology>
    </subcellularLocation>
</comment>
<proteinExistence type="inferred from homology"/>
<name>A0A9D8KUQ7_9GAMM</name>
<evidence type="ECO:0000256" key="4">
    <source>
        <dbReference type="ARBA" id="ARBA00022989"/>
    </source>
</evidence>
<feature type="transmembrane region" description="Helical" evidence="7">
    <location>
        <begin position="386"/>
        <end position="407"/>
    </location>
</feature>
<evidence type="ECO:0000313" key="10">
    <source>
        <dbReference type="EMBL" id="MBN8798465.1"/>
    </source>
</evidence>
<evidence type="ECO:0000259" key="9">
    <source>
        <dbReference type="Pfam" id="PF12704"/>
    </source>
</evidence>
<feature type="domain" description="ABC3 transporter permease C-terminal" evidence="8">
    <location>
        <begin position="304"/>
        <end position="404"/>
    </location>
</feature>
<dbReference type="PANTHER" id="PTHR30572">
    <property type="entry name" value="MEMBRANE COMPONENT OF TRANSPORTER-RELATED"/>
    <property type="match status" value="1"/>
</dbReference>
<evidence type="ECO:0000259" key="8">
    <source>
        <dbReference type="Pfam" id="PF02687"/>
    </source>
</evidence>
<keyword evidence="3 7" id="KW-0812">Transmembrane</keyword>
<evidence type="ECO:0000256" key="1">
    <source>
        <dbReference type="ARBA" id="ARBA00004651"/>
    </source>
</evidence>
<evidence type="ECO:0000256" key="7">
    <source>
        <dbReference type="SAM" id="Phobius"/>
    </source>
</evidence>
<dbReference type="InterPro" id="IPR050250">
    <property type="entry name" value="Macrolide_Exporter_MacB"/>
</dbReference>
<feature type="transmembrane region" description="Helical" evidence="7">
    <location>
        <begin position="352"/>
        <end position="374"/>
    </location>
</feature>
<keyword evidence="4 7" id="KW-1133">Transmembrane helix</keyword>
<evidence type="ECO:0000256" key="2">
    <source>
        <dbReference type="ARBA" id="ARBA00022475"/>
    </source>
</evidence>
<dbReference type="EMBL" id="JAFKMG010000364">
    <property type="protein sequence ID" value="MBN8798465.1"/>
    <property type="molecule type" value="Genomic_DNA"/>
</dbReference>
<dbReference type="OrthoDB" id="5940432at2"/>
<evidence type="ECO:0000256" key="5">
    <source>
        <dbReference type="ARBA" id="ARBA00023136"/>
    </source>
</evidence>